<organism evidence="2 3">
    <name type="scientific">Acinetobacter larvae</name>
    <dbReference type="NCBI Taxonomy" id="1789224"/>
    <lineage>
        <taxon>Bacteria</taxon>
        <taxon>Pseudomonadati</taxon>
        <taxon>Pseudomonadota</taxon>
        <taxon>Gammaproteobacteria</taxon>
        <taxon>Moraxellales</taxon>
        <taxon>Moraxellaceae</taxon>
        <taxon>Acinetobacter</taxon>
    </lineage>
</organism>
<dbReference type="CDD" id="cd04672">
    <property type="entry name" value="NUDIX_CDP-Chase_like"/>
    <property type="match status" value="1"/>
</dbReference>
<dbReference type="PANTHER" id="PTHR43736">
    <property type="entry name" value="ADP-RIBOSE PYROPHOSPHATASE"/>
    <property type="match status" value="1"/>
</dbReference>
<dbReference type="EMBL" id="CP016895">
    <property type="protein sequence ID" value="AOA59326.1"/>
    <property type="molecule type" value="Genomic_DNA"/>
</dbReference>
<reference evidence="2 3" key="1">
    <citation type="submission" date="2016-08" db="EMBL/GenBank/DDBJ databases">
        <authorList>
            <person name="Seilhamer J.J."/>
        </authorList>
    </citation>
    <scope>NUCLEOTIDE SEQUENCE [LARGE SCALE GENOMIC DNA]</scope>
    <source>
        <strain evidence="2 3">BRTC-1</strain>
    </source>
</reference>
<dbReference type="Proteomes" id="UP000093391">
    <property type="component" value="Chromosome"/>
</dbReference>
<dbReference type="GO" id="GO:0003824">
    <property type="term" value="F:catalytic activity"/>
    <property type="evidence" value="ECO:0007669"/>
    <property type="project" value="UniProtKB-ARBA"/>
</dbReference>
<dbReference type="InterPro" id="IPR015797">
    <property type="entry name" value="NUDIX_hydrolase-like_dom_sf"/>
</dbReference>
<dbReference type="RefSeq" id="WP_067557460.1">
    <property type="nucleotide sequence ID" value="NZ_CP016895.1"/>
</dbReference>
<dbReference type="AlphaFoldDB" id="A0A1B2M296"/>
<keyword evidence="3" id="KW-1185">Reference proteome</keyword>
<dbReference type="KEGG" id="ala:BFG52_13815"/>
<name>A0A1B2M296_9GAMM</name>
<dbReference type="PROSITE" id="PS51462">
    <property type="entry name" value="NUDIX"/>
    <property type="match status" value="1"/>
</dbReference>
<sequence length="206" mass="23646">MSEQQSWLATVQQMMALAQSGLHYSRDIYDQERYQQLLGLVERLLQLQNIDTQHFQADVLKDVGYATPKIDVRAVIFKQDKILLVKESSDGCWSLPGGWADPGYSASENVQKEVLEETGLEVRVTQLLQLSDMRKHGHKPTFLHVYKAFFRCEVLSGVLTTSYETPELGFFSRSELPKISTARVTEQQIQHFFDRLQQPDSSTQFD</sequence>
<dbReference type="InterPro" id="IPR059176">
    <property type="entry name" value="UDP-X_N"/>
</dbReference>
<dbReference type="Pfam" id="PF12535">
    <property type="entry name" value="Nudix_N"/>
    <property type="match status" value="1"/>
</dbReference>
<dbReference type="SUPFAM" id="SSF55811">
    <property type="entry name" value="Nudix"/>
    <property type="match status" value="1"/>
</dbReference>
<protein>
    <submittedName>
        <fullName evidence="2">ADP-ribose pyrophosphatase</fullName>
    </submittedName>
</protein>
<proteinExistence type="predicted"/>
<dbReference type="Gene3D" id="3.90.79.10">
    <property type="entry name" value="Nucleoside Triphosphate Pyrophosphohydrolase"/>
    <property type="match status" value="1"/>
</dbReference>
<evidence type="ECO:0000259" key="1">
    <source>
        <dbReference type="PROSITE" id="PS51462"/>
    </source>
</evidence>
<feature type="domain" description="Nudix hydrolase" evidence="1">
    <location>
        <begin position="67"/>
        <end position="197"/>
    </location>
</feature>
<dbReference type="Pfam" id="PF00293">
    <property type="entry name" value="NUDIX"/>
    <property type="match status" value="1"/>
</dbReference>
<dbReference type="InterPro" id="IPR000086">
    <property type="entry name" value="NUDIX_hydrolase_dom"/>
</dbReference>
<evidence type="ECO:0000313" key="3">
    <source>
        <dbReference type="Proteomes" id="UP000093391"/>
    </source>
</evidence>
<dbReference type="OrthoDB" id="9804442at2"/>
<evidence type="ECO:0000313" key="2">
    <source>
        <dbReference type="EMBL" id="AOA59326.1"/>
    </source>
</evidence>
<dbReference type="Gene3D" id="6.10.250.1120">
    <property type="match status" value="1"/>
</dbReference>
<dbReference type="PANTHER" id="PTHR43736:SF1">
    <property type="entry name" value="DIHYDRONEOPTERIN TRIPHOSPHATE DIPHOSPHATASE"/>
    <property type="match status" value="1"/>
</dbReference>
<dbReference type="STRING" id="1789224.BFG52_13815"/>
<accession>A0A1B2M296</accession>
<gene>
    <name evidence="2" type="ORF">BFG52_13815</name>
</gene>